<gene>
    <name evidence="3" type="ORF">OKJ48_20975</name>
</gene>
<name>A0ABU6CEZ8_9ACTN</name>
<evidence type="ECO:0000256" key="1">
    <source>
        <dbReference type="SAM" id="MobiDB-lite"/>
    </source>
</evidence>
<feature type="chain" id="PRO_5045057744" evidence="2">
    <location>
        <begin position="32"/>
        <end position="173"/>
    </location>
</feature>
<accession>A0ABU6CEZ8</accession>
<feature type="region of interest" description="Disordered" evidence="1">
    <location>
        <begin position="33"/>
        <end position="58"/>
    </location>
</feature>
<organism evidence="3 4">
    <name type="scientific">Streptomyces kunmingensis</name>
    <dbReference type="NCBI Taxonomy" id="68225"/>
    <lineage>
        <taxon>Bacteria</taxon>
        <taxon>Bacillati</taxon>
        <taxon>Actinomycetota</taxon>
        <taxon>Actinomycetes</taxon>
        <taxon>Kitasatosporales</taxon>
        <taxon>Streptomycetaceae</taxon>
        <taxon>Streptomyces</taxon>
    </lineage>
</organism>
<dbReference type="Gene3D" id="3.10.450.50">
    <property type="match status" value="1"/>
</dbReference>
<comment type="caution">
    <text evidence="3">The sequence shown here is derived from an EMBL/GenBank/DDBJ whole genome shotgun (WGS) entry which is preliminary data.</text>
</comment>
<dbReference type="RefSeq" id="WP_324770284.1">
    <property type="nucleotide sequence ID" value="NZ_BAAATS010000067.1"/>
</dbReference>
<keyword evidence="2" id="KW-0732">Signal</keyword>
<evidence type="ECO:0000256" key="2">
    <source>
        <dbReference type="SAM" id="SignalP"/>
    </source>
</evidence>
<dbReference type="EMBL" id="JAOZYB010000168">
    <property type="protein sequence ID" value="MEB3962702.1"/>
    <property type="molecule type" value="Genomic_DNA"/>
</dbReference>
<protein>
    <submittedName>
        <fullName evidence="3">Uncharacterized protein</fullName>
    </submittedName>
</protein>
<reference evidence="3 4" key="1">
    <citation type="submission" date="2022-10" db="EMBL/GenBank/DDBJ databases">
        <authorList>
            <person name="Xie J."/>
            <person name="Shen N."/>
        </authorList>
    </citation>
    <scope>NUCLEOTIDE SEQUENCE [LARGE SCALE GENOMIC DNA]</scope>
    <source>
        <strain evidence="3 4">DSM 41681</strain>
    </source>
</reference>
<proteinExistence type="predicted"/>
<feature type="signal peptide" evidence="2">
    <location>
        <begin position="1"/>
        <end position="31"/>
    </location>
</feature>
<sequence>MATPQQTPRYLRRATACAAVLVVGGAGSAVAHNPAVSTAPAPNGSSVTTSDIGRGGSPVSSVDRVADFYGSYIDVRYDSGPDPLNTSLRAHYLTHDLQHTLSRWEAVHHKDGVLRGNVTPVEWRVVYHDSGMGHCWSTVTLTWKSRGHHHTHHTRLMVQSDLATRLISDIREA</sequence>
<dbReference type="Proteomes" id="UP001352223">
    <property type="component" value="Unassembled WGS sequence"/>
</dbReference>
<keyword evidence="4" id="KW-1185">Reference proteome</keyword>
<evidence type="ECO:0000313" key="3">
    <source>
        <dbReference type="EMBL" id="MEB3962702.1"/>
    </source>
</evidence>
<evidence type="ECO:0000313" key="4">
    <source>
        <dbReference type="Proteomes" id="UP001352223"/>
    </source>
</evidence>